<dbReference type="EMBL" id="ANJA01003955">
    <property type="protein sequence ID" value="ETO60322.1"/>
    <property type="molecule type" value="Genomic_DNA"/>
</dbReference>
<protein>
    <recommendedName>
        <fullName evidence="3">RxLR effector protein</fullName>
    </recommendedName>
</protein>
<evidence type="ECO:0000313" key="1">
    <source>
        <dbReference type="EMBL" id="ETO60322.1"/>
    </source>
</evidence>
<dbReference type="Proteomes" id="UP000028582">
    <property type="component" value="Unassembled WGS sequence"/>
</dbReference>
<gene>
    <name evidence="1" type="ORF">F444_21476</name>
</gene>
<proteinExistence type="predicted"/>
<comment type="caution">
    <text evidence="1">The sequence shown here is derived from an EMBL/GenBank/DDBJ whole genome shotgun (WGS) entry which is preliminary data.</text>
</comment>
<dbReference type="AlphaFoldDB" id="A0A080Z111"/>
<evidence type="ECO:0000313" key="2">
    <source>
        <dbReference type="Proteomes" id="UP000028582"/>
    </source>
</evidence>
<dbReference type="OrthoDB" id="110014at2759"/>
<sequence length="256" mass="29975">MDIDYNHFESHLGGRTFQNLSTITTDQRRSLRSDSSAPVNNESSTERSALQWVKVRIWLEFGASDKYVKKALKLRGLDDAALKVQANYRYYDYFTKKALEYRLYKQLQRDVPTFAIWKELRFRDITKAVQLQSIVNTMEFKFYERYVQAFHKRVKADYNAMRDPTGVIVARGATEAEMTARTLILVNSRMDEAYAQALLGMTKPGRPGMLLKGKQLEDHVDYEYLQLFQKAKKELNGKQLRWKDVGDFIEKMWPSP</sequence>
<reference evidence="1 2" key="1">
    <citation type="submission" date="2013-11" db="EMBL/GenBank/DDBJ databases">
        <title>The Genome Sequence of Phytophthora parasitica P1976.</title>
        <authorList>
            <consortium name="The Broad Institute Genomics Platform"/>
            <person name="Russ C."/>
            <person name="Tyler B."/>
            <person name="Panabieres F."/>
            <person name="Shan W."/>
            <person name="Tripathy S."/>
            <person name="Grunwald N."/>
            <person name="Machado M."/>
            <person name="Johnson C.S."/>
            <person name="Walker B."/>
            <person name="Young S."/>
            <person name="Zeng Q."/>
            <person name="Gargeya S."/>
            <person name="Fitzgerald M."/>
            <person name="Haas B."/>
            <person name="Abouelleil A."/>
            <person name="Allen A.W."/>
            <person name="Alvarado L."/>
            <person name="Arachchi H.M."/>
            <person name="Berlin A.M."/>
            <person name="Chapman S.B."/>
            <person name="Gainer-Dewar J."/>
            <person name="Goldberg J."/>
            <person name="Griggs A."/>
            <person name="Gujja S."/>
            <person name="Hansen M."/>
            <person name="Howarth C."/>
            <person name="Imamovic A."/>
            <person name="Ireland A."/>
            <person name="Larimer J."/>
            <person name="McCowan C."/>
            <person name="Murphy C."/>
            <person name="Pearson M."/>
            <person name="Poon T.W."/>
            <person name="Priest M."/>
            <person name="Roberts A."/>
            <person name="Saif S."/>
            <person name="Shea T."/>
            <person name="Sisk P."/>
            <person name="Sykes S."/>
            <person name="Wortman J."/>
            <person name="Nusbaum C."/>
            <person name="Birren B."/>
        </authorList>
    </citation>
    <scope>NUCLEOTIDE SEQUENCE [LARGE SCALE GENOMIC DNA]</scope>
    <source>
        <strain evidence="1 2">P1976</strain>
    </source>
</reference>
<accession>A0A080Z111</accession>
<evidence type="ECO:0008006" key="3">
    <source>
        <dbReference type="Google" id="ProtNLM"/>
    </source>
</evidence>
<name>A0A080Z111_PHYNI</name>
<organism evidence="1 2">
    <name type="scientific">Phytophthora nicotianae P1976</name>
    <dbReference type="NCBI Taxonomy" id="1317066"/>
    <lineage>
        <taxon>Eukaryota</taxon>
        <taxon>Sar</taxon>
        <taxon>Stramenopiles</taxon>
        <taxon>Oomycota</taxon>
        <taxon>Peronosporomycetes</taxon>
        <taxon>Peronosporales</taxon>
        <taxon>Peronosporaceae</taxon>
        <taxon>Phytophthora</taxon>
    </lineage>
</organism>